<keyword evidence="12 15" id="KW-0378">Hydrolase</keyword>
<keyword evidence="8 15" id="KW-0819">tRNA processing</keyword>
<comment type="similarity">
    <text evidence="3">Belongs to the ribonuclease III family.</text>
</comment>
<dbReference type="Proteomes" id="UP000186143">
    <property type="component" value="Unassembled WGS sequence"/>
</dbReference>
<evidence type="ECO:0000259" key="16">
    <source>
        <dbReference type="PROSITE" id="PS50137"/>
    </source>
</evidence>
<dbReference type="PROSITE" id="PS50142">
    <property type="entry name" value="RNASE_3_2"/>
    <property type="match status" value="1"/>
</dbReference>
<evidence type="ECO:0000256" key="13">
    <source>
        <dbReference type="ARBA" id="ARBA00022842"/>
    </source>
</evidence>
<evidence type="ECO:0000256" key="15">
    <source>
        <dbReference type="HAMAP-Rule" id="MF_00104"/>
    </source>
</evidence>
<comment type="function">
    <text evidence="15">Digests double-stranded RNA. Involved in the processing of primary rRNA transcript to yield the immediate precursors to the large and small rRNAs (23S and 16S). Processes some mRNAs, and tRNAs when they are encoded in the rRNA operon. Processes pre-crRNA and tracrRNA of type II CRISPR loci if present in the organism.</text>
</comment>
<evidence type="ECO:0000256" key="2">
    <source>
        <dbReference type="ARBA" id="ARBA00004496"/>
    </source>
</evidence>
<feature type="active site" evidence="15">
    <location>
        <position position="51"/>
    </location>
</feature>
<feature type="domain" description="RNase III" evidence="17">
    <location>
        <begin position="9"/>
        <end position="134"/>
    </location>
</feature>
<keyword evidence="15" id="KW-0699">rRNA-binding</keyword>
<dbReference type="InterPro" id="IPR000999">
    <property type="entry name" value="RNase_III_dom"/>
</dbReference>
<comment type="subunit">
    <text evidence="4 15">Homodimer.</text>
</comment>
<protein>
    <recommendedName>
        <fullName evidence="15">Ribonuclease 3</fullName>
        <ecNumber evidence="15">3.1.26.3</ecNumber>
    </recommendedName>
    <alternativeName>
        <fullName evidence="15">Ribonuclease III</fullName>
        <shortName evidence="15">RNase III</shortName>
    </alternativeName>
</protein>
<keyword evidence="5 15" id="KW-0963">Cytoplasm</keyword>
<dbReference type="GO" id="GO:0006364">
    <property type="term" value="P:rRNA processing"/>
    <property type="evidence" value="ECO:0007669"/>
    <property type="project" value="UniProtKB-UniRule"/>
</dbReference>
<feature type="binding site" evidence="15">
    <location>
        <position position="123"/>
    </location>
    <ligand>
        <name>Mg(2+)</name>
        <dbReference type="ChEBI" id="CHEBI:18420"/>
    </ligand>
</feature>
<dbReference type="PROSITE" id="PS00517">
    <property type="entry name" value="RNASE_3_1"/>
    <property type="match status" value="1"/>
</dbReference>
<evidence type="ECO:0000256" key="10">
    <source>
        <dbReference type="ARBA" id="ARBA00022723"/>
    </source>
</evidence>
<dbReference type="InterPro" id="IPR036389">
    <property type="entry name" value="RNase_III_sf"/>
</dbReference>
<feature type="domain" description="DRBM" evidence="16">
    <location>
        <begin position="159"/>
        <end position="228"/>
    </location>
</feature>
<dbReference type="InterPro" id="IPR011907">
    <property type="entry name" value="RNase_III"/>
</dbReference>
<evidence type="ECO:0000256" key="8">
    <source>
        <dbReference type="ARBA" id="ARBA00022694"/>
    </source>
</evidence>
<dbReference type="GO" id="GO:0046872">
    <property type="term" value="F:metal ion binding"/>
    <property type="evidence" value="ECO:0007669"/>
    <property type="project" value="UniProtKB-KW"/>
</dbReference>
<dbReference type="GO" id="GO:0010468">
    <property type="term" value="P:regulation of gene expression"/>
    <property type="evidence" value="ECO:0007669"/>
    <property type="project" value="TreeGrafter"/>
</dbReference>
<comment type="catalytic activity">
    <reaction evidence="1 15">
        <text>Endonucleolytic cleavage to 5'-phosphomonoester.</text>
        <dbReference type="EC" id="3.1.26.3"/>
    </reaction>
</comment>
<dbReference type="EMBL" id="MKIO01000025">
    <property type="protein sequence ID" value="OLP55973.1"/>
    <property type="molecule type" value="Genomic_DNA"/>
</dbReference>
<dbReference type="FunFam" id="3.30.160.20:FF:000003">
    <property type="entry name" value="Ribonuclease 3"/>
    <property type="match status" value="1"/>
</dbReference>
<dbReference type="EMBL" id="MSPX01000012">
    <property type="protein sequence ID" value="OQP85645.1"/>
    <property type="molecule type" value="Genomic_DNA"/>
</dbReference>
<dbReference type="Proteomes" id="UP000192652">
    <property type="component" value="Unassembled WGS sequence"/>
</dbReference>
<comment type="subcellular location">
    <subcellularLocation>
        <location evidence="2 15">Cytoplasm</location>
    </subcellularLocation>
</comment>
<evidence type="ECO:0000256" key="7">
    <source>
        <dbReference type="ARBA" id="ARBA00022664"/>
    </source>
</evidence>
<dbReference type="EC" id="3.1.26.3" evidence="15"/>
<dbReference type="InterPro" id="IPR014720">
    <property type="entry name" value="dsRBD_dom"/>
</dbReference>
<organism evidence="18 20">
    <name type="scientific">Xaviernesmea rhizosphaerae</name>
    <dbReference type="NCBI Taxonomy" id="1672749"/>
    <lineage>
        <taxon>Bacteria</taxon>
        <taxon>Pseudomonadati</taxon>
        <taxon>Pseudomonadota</taxon>
        <taxon>Alphaproteobacteria</taxon>
        <taxon>Hyphomicrobiales</taxon>
        <taxon>Rhizobiaceae</taxon>
        <taxon>Rhizobium/Agrobacterium group</taxon>
        <taxon>Xaviernesmea</taxon>
    </lineage>
</organism>
<keyword evidence="6 15" id="KW-0698">rRNA processing</keyword>
<evidence type="ECO:0000256" key="5">
    <source>
        <dbReference type="ARBA" id="ARBA00022490"/>
    </source>
</evidence>
<keyword evidence="7 15" id="KW-0507">mRNA processing</keyword>
<dbReference type="GO" id="GO:0006397">
    <property type="term" value="P:mRNA processing"/>
    <property type="evidence" value="ECO:0007669"/>
    <property type="project" value="UniProtKB-UniRule"/>
</dbReference>
<name>A0A1Q9AKY0_9HYPH</name>
<feature type="binding site" evidence="15">
    <location>
        <position position="47"/>
    </location>
    <ligand>
        <name>Mg(2+)</name>
        <dbReference type="ChEBI" id="CHEBI:18420"/>
    </ligand>
</feature>
<evidence type="ECO:0000313" key="19">
    <source>
        <dbReference type="EMBL" id="OQP85645.1"/>
    </source>
</evidence>
<dbReference type="PROSITE" id="PS50137">
    <property type="entry name" value="DS_RBD"/>
    <property type="match status" value="1"/>
</dbReference>
<evidence type="ECO:0000313" key="21">
    <source>
        <dbReference type="Proteomes" id="UP000192652"/>
    </source>
</evidence>
<feature type="binding site" evidence="15">
    <location>
        <position position="120"/>
    </location>
    <ligand>
        <name>Mg(2+)</name>
        <dbReference type="ChEBI" id="CHEBI:18420"/>
    </ligand>
</feature>
<comment type="caution">
    <text evidence="18">The sequence shown here is derived from an EMBL/GenBank/DDBJ whole genome shotgun (WGS) entry which is preliminary data.</text>
</comment>
<dbReference type="CDD" id="cd10845">
    <property type="entry name" value="DSRM_RNAse_III_family"/>
    <property type="match status" value="1"/>
</dbReference>
<evidence type="ECO:0000256" key="9">
    <source>
        <dbReference type="ARBA" id="ARBA00022722"/>
    </source>
</evidence>
<dbReference type="SUPFAM" id="SSF54768">
    <property type="entry name" value="dsRNA-binding domain-like"/>
    <property type="match status" value="1"/>
</dbReference>
<reference evidence="19 21" key="3">
    <citation type="journal article" date="2017" name="Antonie Van Leeuwenhoek">
        <title>Rhizobium rhizosphaerae sp. nov., a novel species isolated from rice rhizosphere.</title>
        <authorList>
            <person name="Zhao J.J."/>
            <person name="Zhang J."/>
            <person name="Zhang R.J."/>
            <person name="Zhang C.W."/>
            <person name="Yin H.Q."/>
            <person name="Zhang X.X."/>
        </authorList>
    </citation>
    <scope>NUCLEOTIDE SEQUENCE [LARGE SCALE GENOMIC DNA]</scope>
    <source>
        <strain evidence="19 21">RD15</strain>
    </source>
</reference>
<keyword evidence="14 15" id="KW-0694">RNA-binding</keyword>
<dbReference type="RefSeq" id="WP_075634459.1">
    <property type="nucleotide sequence ID" value="NZ_MKIO01000025.1"/>
</dbReference>
<dbReference type="GO" id="GO:0005737">
    <property type="term" value="C:cytoplasm"/>
    <property type="evidence" value="ECO:0007669"/>
    <property type="project" value="UniProtKB-SubCell"/>
</dbReference>
<evidence type="ECO:0000256" key="12">
    <source>
        <dbReference type="ARBA" id="ARBA00022801"/>
    </source>
</evidence>
<keyword evidence="11 15" id="KW-0255">Endonuclease</keyword>
<evidence type="ECO:0000259" key="17">
    <source>
        <dbReference type="PROSITE" id="PS50142"/>
    </source>
</evidence>
<evidence type="ECO:0000313" key="20">
    <source>
        <dbReference type="Proteomes" id="UP000186143"/>
    </source>
</evidence>
<dbReference type="GO" id="GO:0008033">
    <property type="term" value="P:tRNA processing"/>
    <property type="evidence" value="ECO:0007669"/>
    <property type="project" value="UniProtKB-KW"/>
</dbReference>
<dbReference type="FunFam" id="1.10.1520.10:FF:000001">
    <property type="entry name" value="Ribonuclease 3"/>
    <property type="match status" value="1"/>
</dbReference>
<comment type="cofactor">
    <cofactor evidence="15">
        <name>Mg(2+)</name>
        <dbReference type="ChEBI" id="CHEBI:18420"/>
    </cofactor>
</comment>
<dbReference type="OrthoDB" id="9805026at2"/>
<keyword evidence="9 15" id="KW-0540">Nuclease</keyword>
<feature type="active site" evidence="15">
    <location>
        <position position="123"/>
    </location>
</feature>
<dbReference type="SMART" id="SM00535">
    <property type="entry name" value="RIBOc"/>
    <property type="match status" value="1"/>
</dbReference>
<evidence type="ECO:0000256" key="1">
    <source>
        <dbReference type="ARBA" id="ARBA00000109"/>
    </source>
</evidence>
<dbReference type="NCBIfam" id="TIGR02191">
    <property type="entry name" value="RNaseIII"/>
    <property type="match status" value="1"/>
</dbReference>
<dbReference type="PANTHER" id="PTHR11207">
    <property type="entry name" value="RIBONUCLEASE III"/>
    <property type="match status" value="1"/>
</dbReference>
<dbReference type="Gene3D" id="3.30.160.20">
    <property type="match status" value="1"/>
</dbReference>
<reference evidence="18 20" key="1">
    <citation type="submission" date="2016-09" db="EMBL/GenBank/DDBJ databases">
        <title>Rhizobium sp. nov., a novel species isolated from the rice rhizosphere.</title>
        <authorList>
            <person name="Zhao J."/>
            <person name="Zhang X."/>
        </authorList>
    </citation>
    <scope>NUCLEOTIDE SEQUENCE [LARGE SCALE GENOMIC DNA]</scope>
    <source>
        <strain evidence="18 20">MH17</strain>
    </source>
</reference>
<dbReference type="GO" id="GO:0019843">
    <property type="term" value="F:rRNA binding"/>
    <property type="evidence" value="ECO:0007669"/>
    <property type="project" value="UniProtKB-KW"/>
</dbReference>
<dbReference type="CDD" id="cd00593">
    <property type="entry name" value="RIBOc"/>
    <property type="match status" value="1"/>
</dbReference>
<evidence type="ECO:0000256" key="14">
    <source>
        <dbReference type="ARBA" id="ARBA00022884"/>
    </source>
</evidence>
<accession>A0A1Q9AKY0</accession>
<dbReference type="GO" id="GO:0004525">
    <property type="term" value="F:ribonuclease III activity"/>
    <property type="evidence" value="ECO:0007669"/>
    <property type="project" value="UniProtKB-UniRule"/>
</dbReference>
<gene>
    <name evidence="15" type="primary">rnc</name>
    <name evidence="18" type="ORF">BJF92_02385</name>
    <name evidence="19" type="ORF">BTR14_14295</name>
</gene>
<keyword evidence="13 15" id="KW-0460">Magnesium</keyword>
<dbReference type="HAMAP" id="MF_00104">
    <property type="entry name" value="RNase_III"/>
    <property type="match status" value="1"/>
</dbReference>
<dbReference type="SUPFAM" id="SSF69065">
    <property type="entry name" value="RNase III domain-like"/>
    <property type="match status" value="1"/>
</dbReference>
<evidence type="ECO:0000256" key="6">
    <source>
        <dbReference type="ARBA" id="ARBA00022552"/>
    </source>
</evidence>
<dbReference type="Pfam" id="PF14622">
    <property type="entry name" value="Ribonucleas_3_3"/>
    <property type="match status" value="1"/>
</dbReference>
<dbReference type="PANTHER" id="PTHR11207:SF0">
    <property type="entry name" value="RIBONUCLEASE 3"/>
    <property type="match status" value="1"/>
</dbReference>
<keyword evidence="21" id="KW-1185">Reference proteome</keyword>
<dbReference type="STRING" id="1672749.BJF92_02385"/>
<evidence type="ECO:0000256" key="11">
    <source>
        <dbReference type="ARBA" id="ARBA00022759"/>
    </source>
</evidence>
<dbReference type="Gene3D" id="1.10.1520.10">
    <property type="entry name" value="Ribonuclease III domain"/>
    <property type="match status" value="1"/>
</dbReference>
<evidence type="ECO:0000256" key="4">
    <source>
        <dbReference type="ARBA" id="ARBA00011738"/>
    </source>
</evidence>
<dbReference type="GO" id="GO:0042802">
    <property type="term" value="F:identical protein binding"/>
    <property type="evidence" value="ECO:0007669"/>
    <property type="project" value="UniProtKB-ARBA"/>
</dbReference>
<evidence type="ECO:0000313" key="18">
    <source>
        <dbReference type="EMBL" id="OLP55973.1"/>
    </source>
</evidence>
<dbReference type="Pfam" id="PF00035">
    <property type="entry name" value="dsrm"/>
    <property type="match status" value="1"/>
</dbReference>
<dbReference type="GO" id="GO:0003725">
    <property type="term" value="F:double-stranded RNA binding"/>
    <property type="evidence" value="ECO:0007669"/>
    <property type="project" value="TreeGrafter"/>
</dbReference>
<reference evidence="19" key="2">
    <citation type="submission" date="2016-12" db="EMBL/GenBank/DDBJ databases">
        <authorList>
            <person name="Zhang X."/>
            <person name="Zhao J."/>
        </authorList>
    </citation>
    <scope>NUCLEOTIDE SEQUENCE</scope>
    <source>
        <strain evidence="19">RD15</strain>
    </source>
</reference>
<dbReference type="SMART" id="SM00358">
    <property type="entry name" value="DSRM"/>
    <property type="match status" value="1"/>
</dbReference>
<dbReference type="AlphaFoldDB" id="A0A1Q9AKY0"/>
<sequence>MRKLTPEDRQALEEVLGYSFEDKARLDRALTHSSARRAKGSDYERLEFLGDRVLGLCVAELLFKTFREANEGELSVRLNQLVSAESCAAIADRLKLERFIRTGADVRKLTGKHVLNIRADVVEALIAAIYLDGGLEAARGFVMAHWEDRAASAEGARRDAKTELQEWAHARFAVTPHYRVDDRSGPDHDPRFTVTVEIPGLAPATGVDRSKRAAEQAAATNILEREGVWTQAAGRTEKDKA</sequence>
<proteinExistence type="inferred from homology"/>
<keyword evidence="10 15" id="KW-0479">Metal-binding</keyword>
<evidence type="ECO:0000256" key="3">
    <source>
        <dbReference type="ARBA" id="ARBA00010183"/>
    </source>
</evidence>